<dbReference type="Pfam" id="PF01797">
    <property type="entry name" value="Y1_Tnp"/>
    <property type="match status" value="1"/>
</dbReference>
<dbReference type="InterPro" id="IPR002686">
    <property type="entry name" value="Transposase_17"/>
</dbReference>
<dbReference type="PANTHER" id="PTHR33360">
    <property type="entry name" value="TRANSPOSASE FOR INSERTION SEQUENCE ELEMENT IS200"/>
    <property type="match status" value="1"/>
</dbReference>
<dbReference type="Gene3D" id="3.30.70.1290">
    <property type="entry name" value="Transposase IS200-like"/>
    <property type="match status" value="1"/>
</dbReference>
<protein>
    <submittedName>
        <fullName evidence="2">IS200/IS605 family transposase</fullName>
    </submittedName>
</protein>
<dbReference type="RefSeq" id="WP_380119779.1">
    <property type="nucleotide sequence ID" value="NZ_JBHSIU010000041.1"/>
</dbReference>
<organism evidence="2 3">
    <name type="scientific">Dactylosporangium cerinum</name>
    <dbReference type="NCBI Taxonomy" id="1434730"/>
    <lineage>
        <taxon>Bacteria</taxon>
        <taxon>Bacillati</taxon>
        <taxon>Actinomycetota</taxon>
        <taxon>Actinomycetes</taxon>
        <taxon>Micromonosporales</taxon>
        <taxon>Micromonosporaceae</taxon>
        <taxon>Dactylosporangium</taxon>
    </lineage>
</organism>
<evidence type="ECO:0000313" key="3">
    <source>
        <dbReference type="Proteomes" id="UP001595912"/>
    </source>
</evidence>
<dbReference type="EMBL" id="JBHSIU010000041">
    <property type="protein sequence ID" value="MFC5002054.1"/>
    <property type="molecule type" value="Genomic_DNA"/>
</dbReference>
<dbReference type="Proteomes" id="UP001595912">
    <property type="component" value="Unassembled WGS sequence"/>
</dbReference>
<keyword evidence="3" id="KW-1185">Reference proteome</keyword>
<reference evidence="3" key="1">
    <citation type="journal article" date="2019" name="Int. J. Syst. Evol. Microbiol.">
        <title>The Global Catalogue of Microorganisms (GCM) 10K type strain sequencing project: providing services to taxonomists for standard genome sequencing and annotation.</title>
        <authorList>
            <consortium name="The Broad Institute Genomics Platform"/>
            <consortium name="The Broad Institute Genome Sequencing Center for Infectious Disease"/>
            <person name="Wu L."/>
            <person name="Ma J."/>
        </authorList>
    </citation>
    <scope>NUCLEOTIDE SEQUENCE [LARGE SCALE GENOMIC DNA]</scope>
    <source>
        <strain evidence="3">CGMCC 4.7152</strain>
    </source>
</reference>
<proteinExistence type="predicted"/>
<dbReference type="PANTHER" id="PTHR33360:SF2">
    <property type="entry name" value="TRANSPOSASE FOR INSERTION SEQUENCE ELEMENT IS200"/>
    <property type="match status" value="1"/>
</dbReference>
<dbReference type="SUPFAM" id="SSF143422">
    <property type="entry name" value="Transposase IS200-like"/>
    <property type="match status" value="1"/>
</dbReference>
<comment type="caution">
    <text evidence="2">The sequence shown here is derived from an EMBL/GenBank/DDBJ whole genome shotgun (WGS) entry which is preliminary data.</text>
</comment>
<sequence>MPCEVQVSAGAAYDLGYHVVWCPKCRPVLTGPVADRCGELIQQRCGERGWQVVALEVAPDHVHLFVEGHPADSSAHVANQLKGDTSRVLRAEFASLRSRLPTLWSRSSFAATVGAVCAATVHQYIDTQHERPCCKDGNR</sequence>
<name>A0ABV9W1Y8_9ACTN</name>
<dbReference type="NCBIfam" id="NF033573">
    <property type="entry name" value="transpos_IS200"/>
    <property type="match status" value="1"/>
</dbReference>
<gene>
    <name evidence="2" type="primary">tnpA</name>
    <name evidence="2" type="ORF">ACFPIJ_30015</name>
</gene>
<dbReference type="InterPro" id="IPR036515">
    <property type="entry name" value="Transposase_17_sf"/>
</dbReference>
<evidence type="ECO:0000313" key="2">
    <source>
        <dbReference type="EMBL" id="MFC5002054.1"/>
    </source>
</evidence>
<accession>A0ABV9W1Y8</accession>
<evidence type="ECO:0000259" key="1">
    <source>
        <dbReference type="SMART" id="SM01321"/>
    </source>
</evidence>
<dbReference type="SMART" id="SM01321">
    <property type="entry name" value="Y1_Tnp"/>
    <property type="match status" value="1"/>
</dbReference>
<feature type="domain" description="Transposase IS200-like" evidence="1">
    <location>
        <begin position="12"/>
        <end position="128"/>
    </location>
</feature>